<dbReference type="InterPro" id="IPR049704">
    <property type="entry name" value="Aminotrans_3_PPA_site"/>
</dbReference>
<keyword evidence="2 6" id="KW-0032">Aminotransferase</keyword>
<dbReference type="GO" id="GO:0008483">
    <property type="term" value="F:transaminase activity"/>
    <property type="evidence" value="ECO:0007669"/>
    <property type="project" value="UniProtKB-KW"/>
</dbReference>
<dbReference type="AlphaFoldDB" id="A0A7H0I6A9"/>
<dbReference type="PANTHER" id="PTHR11986:SF79">
    <property type="entry name" value="ACETYLORNITHINE AMINOTRANSFERASE, MITOCHONDRIAL"/>
    <property type="match status" value="1"/>
</dbReference>
<evidence type="ECO:0000256" key="1">
    <source>
        <dbReference type="ARBA" id="ARBA00001933"/>
    </source>
</evidence>
<evidence type="ECO:0000256" key="2">
    <source>
        <dbReference type="ARBA" id="ARBA00022576"/>
    </source>
</evidence>
<dbReference type="InterPro" id="IPR050103">
    <property type="entry name" value="Class-III_PLP-dep_AT"/>
</dbReference>
<dbReference type="Pfam" id="PF00202">
    <property type="entry name" value="Aminotran_3"/>
    <property type="match status" value="2"/>
</dbReference>
<comment type="similarity">
    <text evidence="5">Belongs to the class-III pyridoxal-phosphate-dependent aminotransferase family.</text>
</comment>
<keyword evidence="7" id="KW-1185">Reference proteome</keyword>
<evidence type="ECO:0000313" key="6">
    <source>
        <dbReference type="EMBL" id="QNP68325.1"/>
    </source>
</evidence>
<dbReference type="PANTHER" id="PTHR11986">
    <property type="entry name" value="AMINOTRANSFERASE CLASS III"/>
    <property type="match status" value="1"/>
</dbReference>
<dbReference type="RefSeq" id="WP_187745367.1">
    <property type="nucleotide sequence ID" value="NZ_CP060828.1"/>
</dbReference>
<dbReference type="InterPro" id="IPR015421">
    <property type="entry name" value="PyrdxlP-dep_Trfase_major"/>
</dbReference>
<dbReference type="PROSITE" id="PS00600">
    <property type="entry name" value="AA_TRANSFER_CLASS_3"/>
    <property type="match status" value="1"/>
</dbReference>
<dbReference type="KEGG" id="sroi:IAG44_01790"/>
<protein>
    <submittedName>
        <fullName evidence="6">Aminotransferase class III-fold pyridoxal phosphate-dependent enzyme</fullName>
    </submittedName>
</protein>
<gene>
    <name evidence="6" type="ORF">IAG44_01790</name>
</gene>
<reference evidence="6 7" key="1">
    <citation type="submission" date="2020-08" db="EMBL/GenBank/DDBJ databases">
        <title>A novel species.</title>
        <authorList>
            <person name="Gao J."/>
        </authorList>
    </citation>
    <scope>NUCLEOTIDE SEQUENCE [LARGE SCALE GENOMIC DNA]</scope>
    <source>
        <strain evidence="6 7">CRXT-G-22</strain>
    </source>
</reference>
<dbReference type="EMBL" id="CP060828">
    <property type="protein sequence ID" value="QNP68325.1"/>
    <property type="molecule type" value="Genomic_DNA"/>
</dbReference>
<dbReference type="GO" id="GO:0042802">
    <property type="term" value="F:identical protein binding"/>
    <property type="evidence" value="ECO:0007669"/>
    <property type="project" value="TreeGrafter"/>
</dbReference>
<dbReference type="GO" id="GO:0030170">
    <property type="term" value="F:pyridoxal phosphate binding"/>
    <property type="evidence" value="ECO:0007669"/>
    <property type="project" value="InterPro"/>
</dbReference>
<accession>A0A7H0I6A9</accession>
<keyword evidence="4 5" id="KW-0663">Pyridoxal phosphate</keyword>
<evidence type="ECO:0000256" key="3">
    <source>
        <dbReference type="ARBA" id="ARBA00022679"/>
    </source>
</evidence>
<evidence type="ECO:0000256" key="4">
    <source>
        <dbReference type="ARBA" id="ARBA00022898"/>
    </source>
</evidence>
<dbReference type="InterPro" id="IPR005814">
    <property type="entry name" value="Aminotrans_3"/>
</dbReference>
<dbReference type="SUPFAM" id="SSF53383">
    <property type="entry name" value="PLP-dependent transferases"/>
    <property type="match status" value="1"/>
</dbReference>
<keyword evidence="3 6" id="KW-0808">Transferase</keyword>
<organism evidence="6 7">
    <name type="scientific">Streptomyces roseirectus</name>
    <dbReference type="NCBI Taxonomy" id="2768066"/>
    <lineage>
        <taxon>Bacteria</taxon>
        <taxon>Bacillati</taxon>
        <taxon>Actinomycetota</taxon>
        <taxon>Actinomycetes</taxon>
        <taxon>Kitasatosporales</taxon>
        <taxon>Streptomycetaceae</taxon>
        <taxon>Streptomyces</taxon>
    </lineage>
</organism>
<evidence type="ECO:0000313" key="7">
    <source>
        <dbReference type="Proteomes" id="UP000516052"/>
    </source>
</evidence>
<proteinExistence type="inferred from homology"/>
<dbReference type="Gene3D" id="3.90.1150.10">
    <property type="entry name" value="Aspartate Aminotransferase, domain 1"/>
    <property type="match status" value="1"/>
</dbReference>
<dbReference type="Gene3D" id="3.40.640.10">
    <property type="entry name" value="Type I PLP-dependent aspartate aminotransferase-like (Major domain)"/>
    <property type="match status" value="1"/>
</dbReference>
<dbReference type="Proteomes" id="UP000516052">
    <property type="component" value="Chromosome"/>
</dbReference>
<comment type="cofactor">
    <cofactor evidence="1">
        <name>pyridoxal 5'-phosphate</name>
        <dbReference type="ChEBI" id="CHEBI:597326"/>
    </cofactor>
</comment>
<sequence>MPRRSLLDESQVISRDHVLLGARNATLTLAAPGEAPHDYTDLMSAYGAVNFGHRNPDIDPAAGMTADISGCFYPPEADTVADWLCERLGLPDHRVLFQIGGSFAVSTALALAARARPGRILAMEGAFHGLGQDTLAVTGIQHDIALQAGPGVTALARHVDFLAPGAPAPDWGPYSCLLFEPVQGANGYVPLPQEWLRGLAEQARTAGVVVIADEVQSGYYRHGELSVARSWGLTPDILLFSKSMTNGVYPLSAVVFDSGLGHGAPDPVRLAHTFQTGVLGHRAAASVTRYLDATPVADLAAGAERLLRATAGTLADLDGVRRVHVTGPTLSFELPRGLSRAVVRRCFLGGVIAFVGGHGGERIRVAPPVTTPPGQLADALDTLTEAVSAEVTADARPAASI</sequence>
<dbReference type="InterPro" id="IPR015424">
    <property type="entry name" value="PyrdxlP-dep_Trfase"/>
</dbReference>
<evidence type="ECO:0000256" key="5">
    <source>
        <dbReference type="RuleBase" id="RU003560"/>
    </source>
</evidence>
<dbReference type="InterPro" id="IPR015422">
    <property type="entry name" value="PyrdxlP-dep_Trfase_small"/>
</dbReference>
<name>A0A7H0I6A9_9ACTN</name>